<dbReference type="InterPro" id="IPR047798">
    <property type="entry name" value="BPSS1780-like"/>
</dbReference>
<proteinExistence type="predicted"/>
<evidence type="ECO:0000313" key="3">
    <source>
        <dbReference type="Proteomes" id="UP000515811"/>
    </source>
</evidence>
<feature type="transmembrane region" description="Helical" evidence="1">
    <location>
        <begin position="198"/>
        <end position="221"/>
    </location>
</feature>
<keyword evidence="1" id="KW-0472">Membrane</keyword>
<sequence length="270" mass="29031">MKLHIVPARTGVDWVRQGIQVFWRQPLALTLLFFTTTAAMSLLSVVPLLGPVIALALLPAATLIMMEAAAETSLGRIPTPALILNALRTGRQRLSALAALGAIYAVLFLLIIGIASLVDGGQFASVYFGAEPITQDMAQSGGFMGATWIVMALYVPLSMLFWHAPGLVHWHNVPPVKALFFSIVACIRNIGAFSLYSIVWFGVFLGAGVVVSLIVTLLSVAGLGSSVVAALMIATALVLATMFFTSIVFTFRDNFEPPQRQQEHHPEVLE</sequence>
<evidence type="ECO:0008006" key="4">
    <source>
        <dbReference type="Google" id="ProtNLM"/>
    </source>
</evidence>
<reference evidence="2 3" key="1">
    <citation type="submission" date="2020-08" db="EMBL/GenBank/DDBJ databases">
        <title>Genome sequence of Diaphorobacter ruginosibacter DSM 27467T.</title>
        <authorList>
            <person name="Hyun D.-W."/>
            <person name="Bae J.-W."/>
        </authorList>
    </citation>
    <scope>NUCLEOTIDE SEQUENCE [LARGE SCALE GENOMIC DNA]</scope>
    <source>
        <strain evidence="2 3">DSM 27467</strain>
    </source>
</reference>
<protein>
    <recommendedName>
        <fullName evidence="4">DUF2189 domain-containing protein</fullName>
    </recommendedName>
</protein>
<dbReference type="KEGG" id="drg:H9K76_17725"/>
<gene>
    <name evidence="2" type="ORF">H9K76_17725</name>
</gene>
<dbReference type="EMBL" id="CP060714">
    <property type="protein sequence ID" value="QNN56369.1"/>
    <property type="molecule type" value="Genomic_DNA"/>
</dbReference>
<dbReference type="NCBIfam" id="NF041043">
    <property type="entry name" value="BPSS1780_fam"/>
    <property type="match status" value="1"/>
</dbReference>
<feature type="transmembrane region" description="Helical" evidence="1">
    <location>
        <begin position="227"/>
        <end position="251"/>
    </location>
</feature>
<feature type="transmembrane region" description="Helical" evidence="1">
    <location>
        <begin position="94"/>
        <end position="118"/>
    </location>
</feature>
<accession>A0A7G9RL94</accession>
<evidence type="ECO:0000256" key="1">
    <source>
        <dbReference type="SAM" id="Phobius"/>
    </source>
</evidence>
<keyword evidence="1" id="KW-1133">Transmembrane helix</keyword>
<keyword evidence="1" id="KW-0812">Transmembrane</keyword>
<evidence type="ECO:0000313" key="2">
    <source>
        <dbReference type="EMBL" id="QNN56369.1"/>
    </source>
</evidence>
<dbReference type="AlphaFoldDB" id="A0A7G9RL94"/>
<feature type="transmembrane region" description="Helical" evidence="1">
    <location>
        <begin position="138"/>
        <end position="162"/>
    </location>
</feature>
<name>A0A7G9RL94_9BURK</name>
<organism evidence="2 3">
    <name type="scientific">Diaphorobacter ruginosibacter</name>
    <dbReference type="NCBI Taxonomy" id="1715720"/>
    <lineage>
        <taxon>Bacteria</taxon>
        <taxon>Pseudomonadati</taxon>
        <taxon>Pseudomonadota</taxon>
        <taxon>Betaproteobacteria</taxon>
        <taxon>Burkholderiales</taxon>
        <taxon>Comamonadaceae</taxon>
        <taxon>Diaphorobacter</taxon>
    </lineage>
</organism>
<feature type="transmembrane region" description="Helical" evidence="1">
    <location>
        <begin position="26"/>
        <end position="46"/>
    </location>
</feature>
<keyword evidence="3" id="KW-1185">Reference proteome</keyword>
<feature type="transmembrane region" description="Helical" evidence="1">
    <location>
        <begin position="52"/>
        <end position="74"/>
    </location>
</feature>
<dbReference type="Proteomes" id="UP000515811">
    <property type="component" value="Chromosome"/>
</dbReference>
<dbReference type="RefSeq" id="WP_187596635.1">
    <property type="nucleotide sequence ID" value="NZ_CP060714.1"/>
</dbReference>